<dbReference type="GO" id="GO:0046872">
    <property type="term" value="F:metal ion binding"/>
    <property type="evidence" value="ECO:0007669"/>
    <property type="project" value="UniProtKB-KW"/>
</dbReference>
<dbReference type="GO" id="GO:0051539">
    <property type="term" value="F:4 iron, 4 sulfur cluster binding"/>
    <property type="evidence" value="ECO:0007669"/>
    <property type="project" value="UniProtKB-KW"/>
</dbReference>
<dbReference type="PANTHER" id="PTHR33693:SF1">
    <property type="entry name" value="TYPE-4 URACIL-DNA GLYCOSYLASE"/>
    <property type="match status" value="1"/>
</dbReference>
<evidence type="ECO:0000256" key="4">
    <source>
        <dbReference type="ARBA" id="ARBA00019403"/>
    </source>
</evidence>
<dbReference type="Pfam" id="PF03167">
    <property type="entry name" value="UDG"/>
    <property type="match status" value="1"/>
</dbReference>
<evidence type="ECO:0000256" key="11">
    <source>
        <dbReference type="ARBA" id="ARBA00023204"/>
    </source>
</evidence>
<dbReference type="NCBIfam" id="TIGR00758">
    <property type="entry name" value="UDG_fam4"/>
    <property type="match status" value="1"/>
</dbReference>
<gene>
    <name evidence="13" type="ORF">EYW49_18265</name>
</gene>
<protein>
    <recommendedName>
        <fullName evidence="4">Type-4 uracil-DNA glycosylase</fullName>
        <ecNumber evidence="3">3.2.2.27</ecNumber>
    </recommendedName>
</protein>
<keyword evidence="7" id="KW-0227">DNA damage</keyword>
<comment type="catalytic activity">
    <reaction evidence="1">
        <text>Hydrolyzes single-stranded DNA or mismatched double-stranded DNA and polynucleotides, releasing free uracil.</text>
        <dbReference type="EC" id="3.2.2.27"/>
    </reaction>
</comment>
<dbReference type="InterPro" id="IPR005273">
    <property type="entry name" value="Ura-DNA_glyco_family4"/>
</dbReference>
<dbReference type="GO" id="GO:0004844">
    <property type="term" value="F:uracil DNA N-glycosylase activity"/>
    <property type="evidence" value="ECO:0007669"/>
    <property type="project" value="UniProtKB-EC"/>
</dbReference>
<dbReference type="InterPro" id="IPR005122">
    <property type="entry name" value="Uracil-DNA_glycosylase-like"/>
</dbReference>
<dbReference type="AlphaFoldDB" id="A0A4Q9VH62"/>
<dbReference type="EMBL" id="SJFN01000034">
    <property type="protein sequence ID" value="TBW34431.1"/>
    <property type="molecule type" value="Genomic_DNA"/>
</dbReference>
<evidence type="ECO:0000256" key="10">
    <source>
        <dbReference type="ARBA" id="ARBA00023014"/>
    </source>
</evidence>
<evidence type="ECO:0000256" key="5">
    <source>
        <dbReference type="ARBA" id="ARBA00022485"/>
    </source>
</evidence>
<keyword evidence="5" id="KW-0004">4Fe-4S</keyword>
<evidence type="ECO:0000256" key="6">
    <source>
        <dbReference type="ARBA" id="ARBA00022723"/>
    </source>
</evidence>
<evidence type="ECO:0000256" key="7">
    <source>
        <dbReference type="ARBA" id="ARBA00022763"/>
    </source>
</evidence>
<name>A0A4Q9VH62_9HYPH</name>
<dbReference type="PANTHER" id="PTHR33693">
    <property type="entry name" value="TYPE-5 URACIL-DNA GLYCOSYLASE"/>
    <property type="match status" value="1"/>
</dbReference>
<dbReference type="SMART" id="SM00986">
    <property type="entry name" value="UDG"/>
    <property type="match status" value="1"/>
</dbReference>
<organism evidence="13 14">
    <name type="scientific">Siculibacillus lacustris</name>
    <dbReference type="NCBI Taxonomy" id="1549641"/>
    <lineage>
        <taxon>Bacteria</taxon>
        <taxon>Pseudomonadati</taxon>
        <taxon>Pseudomonadota</taxon>
        <taxon>Alphaproteobacteria</taxon>
        <taxon>Hyphomicrobiales</taxon>
        <taxon>Ancalomicrobiaceae</taxon>
        <taxon>Siculibacillus</taxon>
    </lineage>
</organism>
<keyword evidence="14" id="KW-1185">Reference proteome</keyword>
<dbReference type="InterPro" id="IPR036895">
    <property type="entry name" value="Uracil-DNA_glycosylase-like_sf"/>
</dbReference>
<evidence type="ECO:0000256" key="2">
    <source>
        <dbReference type="ARBA" id="ARBA00006521"/>
    </source>
</evidence>
<comment type="similarity">
    <text evidence="2">Belongs to the uracil-DNA glycosylase (UDG) superfamily. Type 4 (UDGa) family.</text>
</comment>
<evidence type="ECO:0000256" key="3">
    <source>
        <dbReference type="ARBA" id="ARBA00012030"/>
    </source>
</evidence>
<evidence type="ECO:0000313" key="14">
    <source>
        <dbReference type="Proteomes" id="UP000292781"/>
    </source>
</evidence>
<dbReference type="EC" id="3.2.2.27" evidence="3"/>
<keyword evidence="6" id="KW-0479">Metal-binding</keyword>
<dbReference type="CDD" id="cd10030">
    <property type="entry name" value="UDG-F4_TTUDGA_SPO1dp_like"/>
    <property type="match status" value="1"/>
</dbReference>
<reference evidence="13 14" key="1">
    <citation type="submission" date="2019-02" db="EMBL/GenBank/DDBJ databases">
        <title>Siculibacillus lacustris gen. nov., sp. nov., a new rosette-forming bacterium isolated from a freshwater crater lake (Lake St. Ana, Romania).</title>
        <authorList>
            <person name="Felfoldi T."/>
            <person name="Marton Z."/>
            <person name="Szabo A."/>
            <person name="Mentes A."/>
            <person name="Boka K."/>
            <person name="Marialigeti K."/>
            <person name="Mathe I."/>
            <person name="Koncz M."/>
            <person name="Schumann P."/>
            <person name="Toth E."/>
        </authorList>
    </citation>
    <scope>NUCLEOTIDE SEQUENCE [LARGE SCALE GENOMIC DNA]</scope>
    <source>
        <strain evidence="13 14">SA-279</strain>
    </source>
</reference>
<accession>A0A4Q9VH62</accession>
<dbReference type="Proteomes" id="UP000292781">
    <property type="component" value="Unassembled WGS sequence"/>
</dbReference>
<evidence type="ECO:0000256" key="1">
    <source>
        <dbReference type="ARBA" id="ARBA00001400"/>
    </source>
</evidence>
<evidence type="ECO:0000313" key="13">
    <source>
        <dbReference type="EMBL" id="TBW34431.1"/>
    </source>
</evidence>
<feature type="domain" description="Uracil-DNA glycosylase-like" evidence="12">
    <location>
        <begin position="44"/>
        <end position="194"/>
    </location>
</feature>
<sequence length="209" mass="22616">MPGDASVLQARAAAAAAPDLEALRTALAAFDGCNLRLTARRLVFSDGDPHARVMFVGEAPGREEDEQGVPFVGRSGRLLDKMLAAVGLDRRAVYIANVVPWRPPGNRTPTPQETEICRPFVARQIELVDPDVLVYLGGAAAAALSGANESITRLRGRWLTYATPQREIPAIATLHPAYLLRQPLQKRLAWRDMTAIARALAAAPPRPAR</sequence>
<dbReference type="InterPro" id="IPR051536">
    <property type="entry name" value="UDG_Type-4/5"/>
</dbReference>
<dbReference type="SMART" id="SM00987">
    <property type="entry name" value="UreE_C"/>
    <property type="match status" value="1"/>
</dbReference>
<dbReference type="SUPFAM" id="SSF52141">
    <property type="entry name" value="Uracil-DNA glycosylase-like"/>
    <property type="match status" value="1"/>
</dbReference>
<keyword evidence="11" id="KW-0234">DNA repair</keyword>
<evidence type="ECO:0000259" key="12">
    <source>
        <dbReference type="SMART" id="SM00986"/>
    </source>
</evidence>
<dbReference type="Gene3D" id="3.40.470.10">
    <property type="entry name" value="Uracil-DNA glycosylase-like domain"/>
    <property type="match status" value="1"/>
</dbReference>
<comment type="caution">
    <text evidence="13">The sequence shown here is derived from an EMBL/GenBank/DDBJ whole genome shotgun (WGS) entry which is preliminary data.</text>
</comment>
<keyword evidence="10" id="KW-0411">Iron-sulfur</keyword>
<dbReference type="OrthoDB" id="5290748at2"/>
<keyword evidence="9" id="KW-0408">Iron</keyword>
<evidence type="ECO:0000256" key="9">
    <source>
        <dbReference type="ARBA" id="ARBA00023004"/>
    </source>
</evidence>
<evidence type="ECO:0000256" key="8">
    <source>
        <dbReference type="ARBA" id="ARBA00022801"/>
    </source>
</evidence>
<proteinExistence type="inferred from homology"/>
<keyword evidence="8" id="KW-0378">Hydrolase</keyword>
<dbReference type="GO" id="GO:0006281">
    <property type="term" value="P:DNA repair"/>
    <property type="evidence" value="ECO:0007669"/>
    <property type="project" value="UniProtKB-KW"/>
</dbReference>